<keyword evidence="5 7" id="KW-1133">Transmembrane helix</keyword>
<keyword evidence="6 7" id="KW-0472">Membrane</keyword>
<dbReference type="EMBL" id="JAFBDT010000018">
    <property type="protein sequence ID" value="MBM7562415.1"/>
    <property type="molecule type" value="Genomic_DNA"/>
</dbReference>
<dbReference type="Gene3D" id="1.10.3720.10">
    <property type="entry name" value="MetI-like"/>
    <property type="match status" value="1"/>
</dbReference>
<dbReference type="Proteomes" id="UP000767854">
    <property type="component" value="Unassembled WGS sequence"/>
</dbReference>
<dbReference type="RefSeq" id="WP_204664828.1">
    <property type="nucleotide sequence ID" value="NZ_JAFBDT010000018.1"/>
</dbReference>
<dbReference type="PROSITE" id="PS50928">
    <property type="entry name" value="ABC_TM1"/>
    <property type="match status" value="1"/>
</dbReference>
<feature type="domain" description="ABC transmembrane type-1" evidence="8">
    <location>
        <begin position="134"/>
        <end position="340"/>
    </location>
</feature>
<feature type="transmembrane region" description="Helical" evidence="7">
    <location>
        <begin position="138"/>
        <end position="161"/>
    </location>
</feature>
<evidence type="ECO:0000256" key="7">
    <source>
        <dbReference type="RuleBase" id="RU363032"/>
    </source>
</evidence>
<reference evidence="9 10" key="1">
    <citation type="submission" date="2021-01" db="EMBL/GenBank/DDBJ databases">
        <title>Genomic Encyclopedia of Type Strains, Phase IV (KMG-IV): sequencing the most valuable type-strain genomes for metagenomic binning, comparative biology and taxonomic classification.</title>
        <authorList>
            <person name="Goeker M."/>
        </authorList>
    </citation>
    <scope>NUCLEOTIDE SEQUENCE [LARGE SCALE GENOMIC DNA]</scope>
    <source>
        <strain evidence="9 10">DSM 24436</strain>
    </source>
</reference>
<feature type="transmembrane region" description="Helical" evidence="7">
    <location>
        <begin position="216"/>
        <end position="234"/>
    </location>
</feature>
<comment type="caution">
    <text evidence="9">The sequence shown here is derived from an EMBL/GenBank/DDBJ whole genome shotgun (WGS) entry which is preliminary data.</text>
</comment>
<evidence type="ECO:0000256" key="3">
    <source>
        <dbReference type="ARBA" id="ARBA00022475"/>
    </source>
</evidence>
<sequence>MIRYVITRIIWIFIIMFTILSLNFTLLKLAPDYAPTTEEERTIYYEKQVRDGYMSFRLITDEAEMEDIRTKNAQGTRLKNAYYEDKGDMIRAYEPIAISKQYFSWLKNLLKWDWGLSTRIEVGKPAFTVLSSRMETTLVLNLIALVFYIPIGLALGIIAALNKDKPIDNFISIAVMVMISVPSFVVMILLVMIFGYRLEWVPTIFPAKDAETLIRLRGLILPVLALSFGAIASLSRLTRAELTEVMTSEFLLLARTKGLTRRQAVIRHAMRNSMVPLVPSIIFSFVGLLSGSVIIEMIYSIPGTGQVYLRALTRNAYDYNVLLSATAFYTVLTLFAILLVDLTYGIIDPRIRMGGR</sequence>
<accession>A0ABS2MSS9</accession>
<gene>
    <name evidence="9" type="ORF">JOC49_001975</name>
</gene>
<evidence type="ECO:0000256" key="1">
    <source>
        <dbReference type="ARBA" id="ARBA00004651"/>
    </source>
</evidence>
<protein>
    <submittedName>
        <fullName evidence="9">Oligopeptide transport system permease protein</fullName>
    </submittedName>
</protein>
<evidence type="ECO:0000259" key="8">
    <source>
        <dbReference type="PROSITE" id="PS50928"/>
    </source>
</evidence>
<comment type="subcellular location">
    <subcellularLocation>
        <location evidence="1 7">Cell membrane</location>
        <topology evidence="1 7">Multi-pass membrane protein</topology>
    </subcellularLocation>
</comment>
<comment type="similarity">
    <text evidence="7">Belongs to the binding-protein-dependent transport system permease family.</text>
</comment>
<evidence type="ECO:0000313" key="9">
    <source>
        <dbReference type="EMBL" id="MBM7562415.1"/>
    </source>
</evidence>
<evidence type="ECO:0000256" key="5">
    <source>
        <dbReference type="ARBA" id="ARBA00022989"/>
    </source>
</evidence>
<feature type="transmembrane region" description="Helical" evidence="7">
    <location>
        <begin position="9"/>
        <end position="27"/>
    </location>
</feature>
<dbReference type="PANTHER" id="PTHR30465">
    <property type="entry name" value="INNER MEMBRANE ABC TRANSPORTER"/>
    <property type="match status" value="1"/>
</dbReference>
<keyword evidence="4 7" id="KW-0812">Transmembrane</keyword>
<dbReference type="InterPro" id="IPR035906">
    <property type="entry name" value="MetI-like_sf"/>
</dbReference>
<dbReference type="Pfam" id="PF00528">
    <property type="entry name" value="BPD_transp_1"/>
    <property type="match status" value="1"/>
</dbReference>
<dbReference type="PANTHER" id="PTHR30465:SF0">
    <property type="entry name" value="OLIGOPEPTIDE TRANSPORT SYSTEM PERMEASE PROTEIN APPB"/>
    <property type="match status" value="1"/>
</dbReference>
<feature type="transmembrane region" description="Helical" evidence="7">
    <location>
        <begin position="277"/>
        <end position="301"/>
    </location>
</feature>
<evidence type="ECO:0000256" key="4">
    <source>
        <dbReference type="ARBA" id="ARBA00022692"/>
    </source>
</evidence>
<evidence type="ECO:0000313" key="10">
    <source>
        <dbReference type="Proteomes" id="UP000767854"/>
    </source>
</evidence>
<organism evidence="9 10">
    <name type="scientific">Fusibacter tunisiensis</name>
    <dbReference type="NCBI Taxonomy" id="1008308"/>
    <lineage>
        <taxon>Bacteria</taxon>
        <taxon>Bacillati</taxon>
        <taxon>Bacillota</taxon>
        <taxon>Clostridia</taxon>
        <taxon>Eubacteriales</taxon>
        <taxon>Eubacteriales Family XII. Incertae Sedis</taxon>
        <taxon>Fusibacter</taxon>
    </lineage>
</organism>
<evidence type="ECO:0000256" key="6">
    <source>
        <dbReference type="ARBA" id="ARBA00023136"/>
    </source>
</evidence>
<dbReference type="InterPro" id="IPR000515">
    <property type="entry name" value="MetI-like"/>
</dbReference>
<keyword evidence="3" id="KW-1003">Cell membrane</keyword>
<keyword evidence="2 7" id="KW-0813">Transport</keyword>
<name>A0ABS2MSS9_9FIRM</name>
<evidence type="ECO:0000256" key="2">
    <source>
        <dbReference type="ARBA" id="ARBA00022448"/>
    </source>
</evidence>
<dbReference type="CDD" id="cd06261">
    <property type="entry name" value="TM_PBP2"/>
    <property type="match status" value="1"/>
</dbReference>
<feature type="transmembrane region" description="Helical" evidence="7">
    <location>
        <begin position="321"/>
        <end position="347"/>
    </location>
</feature>
<proteinExistence type="inferred from homology"/>
<feature type="transmembrane region" description="Helical" evidence="7">
    <location>
        <begin position="173"/>
        <end position="196"/>
    </location>
</feature>
<keyword evidence="10" id="KW-1185">Reference proteome</keyword>
<dbReference type="SUPFAM" id="SSF161098">
    <property type="entry name" value="MetI-like"/>
    <property type="match status" value="1"/>
</dbReference>